<dbReference type="GO" id="GO:0008381">
    <property type="term" value="F:mechanosensitive monoatomic ion channel activity"/>
    <property type="evidence" value="ECO:0007669"/>
    <property type="project" value="UniProtKB-ARBA"/>
</dbReference>
<dbReference type="HOGENOM" id="CLU_340331_0_0_7"/>
<feature type="transmembrane region" description="Helical" evidence="7">
    <location>
        <begin position="516"/>
        <end position="541"/>
    </location>
</feature>
<dbReference type="PANTHER" id="PTHR30347:SF1">
    <property type="entry name" value="MECHANOSENSITIVE CHANNEL MSCK"/>
    <property type="match status" value="1"/>
</dbReference>
<name>I2Q229_9BACT</name>
<feature type="transmembrane region" description="Helical" evidence="7">
    <location>
        <begin position="352"/>
        <end position="370"/>
    </location>
</feature>
<dbReference type="Pfam" id="PF00924">
    <property type="entry name" value="MS_channel_2nd"/>
    <property type="match status" value="1"/>
</dbReference>
<gene>
    <name evidence="12" type="ORF">DesU5LDRAFT_2169</name>
</gene>
<reference evidence="12" key="1">
    <citation type="submission" date="2011-11" db="EMBL/GenBank/DDBJ databases">
        <title>Improved High-Quality Draft sequence of Desulfovibrio sp. U5L.</title>
        <authorList>
            <consortium name="US DOE Joint Genome Institute"/>
            <person name="Lucas S."/>
            <person name="Han J."/>
            <person name="Lapidus A."/>
            <person name="Cheng J.-F."/>
            <person name="Goodwin L."/>
            <person name="Pitluck S."/>
            <person name="Peters L."/>
            <person name="Ovchinnikova G."/>
            <person name="Held B."/>
            <person name="Detter J.C."/>
            <person name="Han C."/>
            <person name="Tapia R."/>
            <person name="Land M."/>
            <person name="Hauser L."/>
            <person name="Kyrpides N."/>
            <person name="Ivanova N."/>
            <person name="Pagani I."/>
            <person name="Gabster J."/>
            <person name="Walker C."/>
            <person name="Stolyar S."/>
            <person name="Stahl D."/>
            <person name="Arkin A."/>
            <person name="Dehal P."/>
            <person name="Hazen T."/>
            <person name="Woyke T."/>
        </authorList>
    </citation>
    <scope>NUCLEOTIDE SEQUENCE [LARGE SCALE GENOMIC DNA]</scope>
    <source>
        <strain evidence="12">U5L</strain>
    </source>
</reference>
<organism evidence="12">
    <name type="scientific">Desulfovibrio sp. U5L</name>
    <dbReference type="NCBI Taxonomy" id="596152"/>
    <lineage>
        <taxon>Bacteria</taxon>
        <taxon>Pseudomonadati</taxon>
        <taxon>Thermodesulfobacteriota</taxon>
        <taxon>Desulfovibrionia</taxon>
        <taxon>Desulfovibrionales</taxon>
        <taxon>Desulfovibrionaceae</taxon>
        <taxon>Desulfovibrio</taxon>
    </lineage>
</organism>
<dbReference type="Gene3D" id="2.30.30.60">
    <property type="match status" value="1"/>
</dbReference>
<dbReference type="GO" id="GO:0005886">
    <property type="term" value="C:plasma membrane"/>
    <property type="evidence" value="ECO:0007669"/>
    <property type="project" value="UniProtKB-SubCell"/>
</dbReference>
<proteinExistence type="inferred from homology"/>
<evidence type="ECO:0000256" key="7">
    <source>
        <dbReference type="SAM" id="Phobius"/>
    </source>
</evidence>
<evidence type="ECO:0000256" key="3">
    <source>
        <dbReference type="ARBA" id="ARBA00022475"/>
    </source>
</evidence>
<feature type="transmembrane region" description="Helical" evidence="7">
    <location>
        <begin position="475"/>
        <end position="495"/>
    </location>
</feature>
<comment type="subcellular location">
    <subcellularLocation>
        <location evidence="1">Cell membrane</location>
        <topology evidence="1">Multi-pass membrane protein</topology>
    </subcellularLocation>
</comment>
<dbReference type="InterPro" id="IPR006685">
    <property type="entry name" value="MscS_channel_2nd"/>
</dbReference>
<dbReference type="InterPro" id="IPR010920">
    <property type="entry name" value="LSM_dom_sf"/>
</dbReference>
<keyword evidence="8" id="KW-0732">Signal</keyword>
<evidence type="ECO:0000256" key="1">
    <source>
        <dbReference type="ARBA" id="ARBA00004651"/>
    </source>
</evidence>
<dbReference type="Gene3D" id="1.10.287.1260">
    <property type="match status" value="1"/>
</dbReference>
<feature type="transmembrane region" description="Helical" evidence="7">
    <location>
        <begin position="404"/>
        <end position="425"/>
    </location>
</feature>
<dbReference type="Gene3D" id="3.30.70.100">
    <property type="match status" value="1"/>
</dbReference>
<dbReference type="InterPro" id="IPR011014">
    <property type="entry name" value="MscS_channel_TM-2"/>
</dbReference>
<dbReference type="STRING" id="596152.DesU5LDRAFT_2169"/>
<evidence type="ECO:0000259" key="11">
    <source>
        <dbReference type="Pfam" id="PF21088"/>
    </source>
</evidence>
<keyword evidence="3" id="KW-1003">Cell membrane</keyword>
<feature type="domain" description="Mechanosensitive ion channel MscS" evidence="9">
    <location>
        <begin position="565"/>
        <end position="631"/>
    </location>
</feature>
<dbReference type="InterPro" id="IPR052702">
    <property type="entry name" value="MscS-like_channel"/>
</dbReference>
<feature type="domain" description="Mechanosensitive ion channel transmembrane helices 2/3" evidence="11">
    <location>
        <begin position="525"/>
        <end position="564"/>
    </location>
</feature>
<evidence type="ECO:0000256" key="4">
    <source>
        <dbReference type="ARBA" id="ARBA00022692"/>
    </source>
</evidence>
<keyword evidence="6 7" id="KW-0472">Membrane</keyword>
<feature type="transmembrane region" description="Helical" evidence="7">
    <location>
        <begin position="377"/>
        <end position="398"/>
    </location>
</feature>
<dbReference type="eggNOG" id="COG3264">
    <property type="taxonomic scope" value="Bacteria"/>
</dbReference>
<dbReference type="SUPFAM" id="SSF82689">
    <property type="entry name" value="Mechanosensitive channel protein MscS (YggB), C-terminal domain"/>
    <property type="match status" value="1"/>
</dbReference>
<dbReference type="OrthoDB" id="9799209at2"/>
<evidence type="ECO:0000256" key="6">
    <source>
        <dbReference type="ARBA" id="ARBA00023136"/>
    </source>
</evidence>
<dbReference type="InterPro" id="IPR049278">
    <property type="entry name" value="MS_channel_C"/>
</dbReference>
<dbReference type="EMBL" id="JH600068">
    <property type="protein sequence ID" value="EIG53835.1"/>
    <property type="molecule type" value="Genomic_DNA"/>
</dbReference>
<sequence length="782" mass="85018">MPRSFARCAVPLVLFCLLAACGPGPASAQAENPALWRSIADGLREGIGIKRQELDRIERLLPGEKAALAEALSRVSGRLDQLLLLRGVAGETPWASRTLLMELNDLSRAVDRACGPLADIEDAFSRTKQEYATLRQIRARNASREYADLINEKLAGPGHDFKELKHAVDALKEDVDAALAQATTLAADIEAARADEIRRFLDVFAAAYFASSGSLLRPVGLAQAVDDLREWLDAAPRFWGPIIAWTDWKTFTTVAVLAFAGAVAGLWAFAGRWPALGGEARPGLAWLAAGLALAVARYTVLFGANQFTSLLWVLAVSRGLTLLLRRDRTLPVLFGCFLAATAMDAANLPGSVAGLLWPAVAVAAVWRLRAAGRGRSAAVWILAATAAAAVLGFGPQAVMAGQALFMLHLTMGLSNAIQGGLTCVATRRERSLACLVGPLAVTVLATLYVAWVLVFMGGPGLVDHVFTMTVRVGQATVSLDALAGLFLSFFLLRLAQAWFQRALGLIHLQGKPMEPGLIHTVGAGFSYLTWFLFILFALHLFEVPLGTLTWIASGLSVGIGFGLKDIVNNFISGLIIMFGGAVKKGDIIQQGKNLGEVVDLSVRNTIMRTLDNTTVIIPNSSFLRGEIVNLSYQDATLRLTIPVTVAPGTKIKKVRKILLAVAREHADVLKKPAPEVMLRGIGRSGLEFDLYVWIENFMKKFQVQSELAIAIDQQFQDNRILVAFQGVKMKYKPKGTEAMQLETMREELRRKRAEVFGRMRRLRRTQARHRWPAPPPAPAPEE</sequence>
<dbReference type="AlphaFoldDB" id="I2Q229"/>
<keyword evidence="5 7" id="KW-1133">Transmembrane helix</keyword>
<feature type="transmembrane region" description="Helical" evidence="7">
    <location>
        <begin position="432"/>
        <end position="455"/>
    </location>
</feature>
<dbReference type="PROSITE" id="PS51257">
    <property type="entry name" value="PROKAR_LIPOPROTEIN"/>
    <property type="match status" value="1"/>
</dbReference>
<dbReference type="SUPFAM" id="SSF82861">
    <property type="entry name" value="Mechanosensitive channel protein MscS (YggB), transmembrane region"/>
    <property type="match status" value="1"/>
</dbReference>
<comment type="similarity">
    <text evidence="2">Belongs to the MscS (TC 1.A.23) family.</text>
</comment>
<feature type="transmembrane region" description="Helical" evidence="7">
    <location>
        <begin position="251"/>
        <end position="271"/>
    </location>
</feature>
<dbReference type="InterPro" id="IPR023408">
    <property type="entry name" value="MscS_beta-dom_sf"/>
</dbReference>
<evidence type="ECO:0000256" key="8">
    <source>
        <dbReference type="SAM" id="SignalP"/>
    </source>
</evidence>
<protein>
    <submittedName>
        <fullName evidence="12">Small-conductance mechanosensitive channel</fullName>
    </submittedName>
</protein>
<evidence type="ECO:0000313" key="12">
    <source>
        <dbReference type="EMBL" id="EIG53835.1"/>
    </source>
</evidence>
<dbReference type="PANTHER" id="PTHR30347">
    <property type="entry name" value="POTASSIUM CHANNEL RELATED"/>
    <property type="match status" value="1"/>
</dbReference>
<evidence type="ECO:0000256" key="2">
    <source>
        <dbReference type="ARBA" id="ARBA00008017"/>
    </source>
</evidence>
<keyword evidence="4 7" id="KW-0812">Transmembrane</keyword>
<dbReference type="Pfam" id="PF21088">
    <property type="entry name" value="MS_channel_1st"/>
    <property type="match status" value="1"/>
</dbReference>
<accession>I2Q229</accession>
<evidence type="ECO:0000259" key="10">
    <source>
        <dbReference type="Pfam" id="PF21082"/>
    </source>
</evidence>
<feature type="chain" id="PRO_5003663491" evidence="8">
    <location>
        <begin position="29"/>
        <end position="782"/>
    </location>
</feature>
<feature type="transmembrane region" description="Helical" evidence="7">
    <location>
        <begin position="283"/>
        <end position="301"/>
    </location>
</feature>
<feature type="domain" description="Mechanosensitive ion channel MscS C-terminal" evidence="10">
    <location>
        <begin position="640"/>
        <end position="720"/>
    </location>
</feature>
<feature type="signal peptide" evidence="8">
    <location>
        <begin position="1"/>
        <end position="28"/>
    </location>
</feature>
<dbReference type="SUPFAM" id="SSF50182">
    <property type="entry name" value="Sm-like ribonucleoproteins"/>
    <property type="match status" value="1"/>
</dbReference>
<dbReference type="InterPro" id="IPR011066">
    <property type="entry name" value="MscS_channel_C_sf"/>
</dbReference>
<evidence type="ECO:0000256" key="5">
    <source>
        <dbReference type="ARBA" id="ARBA00022989"/>
    </source>
</evidence>
<dbReference type="InterPro" id="IPR049142">
    <property type="entry name" value="MS_channel_1st"/>
</dbReference>
<evidence type="ECO:0000259" key="9">
    <source>
        <dbReference type="Pfam" id="PF00924"/>
    </source>
</evidence>
<dbReference type="Pfam" id="PF21082">
    <property type="entry name" value="MS_channel_3rd"/>
    <property type="match status" value="1"/>
</dbReference>